<keyword evidence="4" id="KW-0472">Membrane</keyword>
<dbReference type="InterPro" id="IPR036397">
    <property type="entry name" value="RNaseH_sf"/>
</dbReference>
<name>A0A369QFL2_9BACT</name>
<evidence type="ECO:0000256" key="1">
    <source>
        <dbReference type="ARBA" id="ARBA00022722"/>
    </source>
</evidence>
<feature type="domain" description="Exonuclease" evidence="5">
    <location>
        <begin position="4"/>
        <end position="190"/>
    </location>
</feature>
<organism evidence="6 7">
    <name type="scientific">Adhaeribacter pallidiroseus</name>
    <dbReference type="NCBI Taxonomy" id="2072847"/>
    <lineage>
        <taxon>Bacteria</taxon>
        <taxon>Pseudomonadati</taxon>
        <taxon>Bacteroidota</taxon>
        <taxon>Cytophagia</taxon>
        <taxon>Cytophagales</taxon>
        <taxon>Hymenobacteraceae</taxon>
        <taxon>Adhaeribacter</taxon>
    </lineage>
</organism>
<keyword evidence="6" id="KW-0548">Nucleotidyltransferase</keyword>
<dbReference type="InterPro" id="IPR012337">
    <property type="entry name" value="RNaseH-like_sf"/>
</dbReference>
<proteinExistence type="predicted"/>
<dbReference type="Gene3D" id="3.30.420.10">
    <property type="entry name" value="Ribonuclease H-like superfamily/Ribonuclease H"/>
    <property type="match status" value="1"/>
</dbReference>
<dbReference type="RefSeq" id="WP_115372961.1">
    <property type="nucleotide sequence ID" value="NZ_QASA01000001.1"/>
</dbReference>
<dbReference type="PANTHER" id="PTHR30231:SF4">
    <property type="entry name" value="PROTEIN NEN2"/>
    <property type="match status" value="1"/>
</dbReference>
<evidence type="ECO:0000256" key="3">
    <source>
        <dbReference type="ARBA" id="ARBA00022839"/>
    </source>
</evidence>
<dbReference type="EMBL" id="QASA01000001">
    <property type="protein sequence ID" value="RDC63711.1"/>
    <property type="molecule type" value="Genomic_DNA"/>
</dbReference>
<dbReference type="SMART" id="SM00479">
    <property type="entry name" value="EXOIII"/>
    <property type="match status" value="1"/>
</dbReference>
<comment type="caution">
    <text evidence="6">The sequence shown here is derived from an EMBL/GenBank/DDBJ whole genome shotgun (WGS) entry which is preliminary data.</text>
</comment>
<keyword evidence="3" id="KW-0269">Exonuclease</keyword>
<evidence type="ECO:0000256" key="4">
    <source>
        <dbReference type="SAM" id="Phobius"/>
    </source>
</evidence>
<keyword evidence="1" id="KW-0540">Nuclease</keyword>
<dbReference type="OrthoDB" id="9804290at2"/>
<dbReference type="Pfam" id="PF00929">
    <property type="entry name" value="RNase_T"/>
    <property type="match status" value="1"/>
</dbReference>
<accession>A0A369QFL2</accession>
<feature type="transmembrane region" description="Helical" evidence="4">
    <location>
        <begin position="218"/>
        <end position="237"/>
    </location>
</feature>
<keyword evidence="4" id="KW-1133">Transmembrane helix</keyword>
<dbReference type="EC" id="2.7.7.7" evidence="6"/>
<protein>
    <submittedName>
        <fullName evidence="6">DNA-directed DNA polymerase</fullName>
        <ecNumber evidence="6">2.7.7.7</ecNumber>
    </submittedName>
</protein>
<evidence type="ECO:0000256" key="2">
    <source>
        <dbReference type="ARBA" id="ARBA00022801"/>
    </source>
</evidence>
<keyword evidence="2" id="KW-0378">Hydrolase</keyword>
<dbReference type="GO" id="GO:0003887">
    <property type="term" value="F:DNA-directed DNA polymerase activity"/>
    <property type="evidence" value="ECO:0007669"/>
    <property type="project" value="UniProtKB-KW"/>
</dbReference>
<evidence type="ECO:0000313" key="7">
    <source>
        <dbReference type="Proteomes" id="UP000253919"/>
    </source>
</evidence>
<dbReference type="GO" id="GO:0008408">
    <property type="term" value="F:3'-5' exonuclease activity"/>
    <property type="evidence" value="ECO:0007669"/>
    <property type="project" value="TreeGrafter"/>
</dbReference>
<dbReference type="CDD" id="cd06127">
    <property type="entry name" value="DEDDh"/>
    <property type="match status" value="1"/>
</dbReference>
<dbReference type="InterPro" id="IPR013520">
    <property type="entry name" value="Ribonucl_H"/>
</dbReference>
<keyword evidence="6" id="KW-0808">Transferase</keyword>
<evidence type="ECO:0000259" key="5">
    <source>
        <dbReference type="SMART" id="SM00479"/>
    </source>
</evidence>
<dbReference type="PANTHER" id="PTHR30231">
    <property type="entry name" value="DNA POLYMERASE III SUBUNIT EPSILON"/>
    <property type="match status" value="1"/>
</dbReference>
<dbReference type="AlphaFoldDB" id="A0A369QFL2"/>
<gene>
    <name evidence="6" type="primary">dnaQ</name>
    <name evidence="6" type="ORF">AHMF7616_02319</name>
</gene>
<dbReference type="GO" id="GO:0003676">
    <property type="term" value="F:nucleic acid binding"/>
    <property type="evidence" value="ECO:0007669"/>
    <property type="project" value="InterPro"/>
</dbReference>
<keyword evidence="6" id="KW-0239">DNA-directed DNA polymerase</keyword>
<dbReference type="SUPFAM" id="SSF53098">
    <property type="entry name" value="Ribonuclease H-like"/>
    <property type="match status" value="1"/>
</dbReference>
<dbReference type="Proteomes" id="UP000253919">
    <property type="component" value="Unassembled WGS sequence"/>
</dbReference>
<sequence>MREYLLFIDTEATGLPKNWNAPFSLAGNWPHAVQVSWIIYSPEGQLIKLENHYIHEADIQITPSAFKVHGITSEYLKQHGESRTKVLTFLANDLAQFQPVVVGHFMKFDALVLGADYYRMGWENPLALLPTFCTMEATTAYVRNPRVKYLRLGDLYAILFKTTLKQQHNALVDARATAECFFELVKRHDINLQHILQQEIKQKPSPAILKIKNPPKRIKYGVIAFILFLFTLLLYYWL</sequence>
<evidence type="ECO:0000313" key="6">
    <source>
        <dbReference type="EMBL" id="RDC63711.1"/>
    </source>
</evidence>
<keyword evidence="4" id="KW-0812">Transmembrane</keyword>
<keyword evidence="7" id="KW-1185">Reference proteome</keyword>
<reference evidence="6 7" key="1">
    <citation type="submission" date="2018-04" db="EMBL/GenBank/DDBJ databases">
        <title>Adhaeribacter sp. HMF7616 genome sequencing and assembly.</title>
        <authorList>
            <person name="Kang H."/>
            <person name="Kang J."/>
            <person name="Cha I."/>
            <person name="Kim H."/>
            <person name="Joh K."/>
        </authorList>
    </citation>
    <scope>NUCLEOTIDE SEQUENCE [LARGE SCALE GENOMIC DNA]</scope>
    <source>
        <strain evidence="6 7">HMF7616</strain>
    </source>
</reference>